<organism evidence="1">
    <name type="scientific">Penicillium chrysogenum</name>
    <name type="common">Penicillium notatum</name>
    <dbReference type="NCBI Taxonomy" id="5076"/>
    <lineage>
        <taxon>Eukaryota</taxon>
        <taxon>Fungi</taxon>
        <taxon>Dikarya</taxon>
        <taxon>Ascomycota</taxon>
        <taxon>Pezizomycotina</taxon>
        <taxon>Eurotiomycetes</taxon>
        <taxon>Eurotiomycetidae</taxon>
        <taxon>Eurotiales</taxon>
        <taxon>Aspergillaceae</taxon>
        <taxon>Penicillium</taxon>
        <taxon>Penicillium chrysogenum species complex</taxon>
    </lineage>
</organism>
<dbReference type="EMBL" id="CM002800">
    <property type="protein sequence ID" value="KZN85050.1"/>
    <property type="molecule type" value="Genomic_DNA"/>
</dbReference>
<dbReference type="Proteomes" id="UP000076449">
    <property type="component" value="Chromosome III"/>
</dbReference>
<reference evidence="1" key="1">
    <citation type="journal article" date="2014" name="Genome Announc.">
        <title>Complete sequencing and chromosome-scale genome assembly of the industrial progenitor strain P2niaD18 from the penicillin producer Penicillium chrysogenum.</title>
        <authorList>
            <person name="Specht T."/>
            <person name="Dahlmann T.A."/>
            <person name="Zadra I."/>
            <person name="Kurnsteiner H."/>
            <person name="Kuck U."/>
        </authorList>
    </citation>
    <scope>NUCLEOTIDE SEQUENCE [LARGE SCALE GENOMIC DNA]</scope>
    <source>
        <strain evidence="1">P2niaD18</strain>
    </source>
</reference>
<protein>
    <submittedName>
        <fullName evidence="1">Uncharacterized protein</fullName>
    </submittedName>
</protein>
<accession>A0A162CQK8</accession>
<dbReference type="AlphaFoldDB" id="A0A162CQK8"/>
<proteinExistence type="predicted"/>
<evidence type="ECO:0000313" key="1">
    <source>
        <dbReference type="EMBL" id="KZN85050.1"/>
    </source>
</evidence>
<sequence length="219" mass="24234">MSDGSGSLEVEHSDVECFEALPDDTVEAIGSTESAIRKIIRENQETTDVVKYIRFTNVPPAIADKAHETASRSLDGAVQYKIYNMGLDESIRPLGSETIQGVFCRKEADASFGPTQPIPGRNPKRPAVIVKVGVLETYRKLRADAEWWLTNSRGDVKLVIIVSISRETPDIKFETVASDPTVNYVLKIRQTITASRDANKPDSQITSRLNTTLNYHLIG</sequence>
<gene>
    <name evidence="1" type="ORF">EN45_092210</name>
</gene>
<name>A0A162CQK8_PENCH</name>